<feature type="chain" id="PRO_5021875779" evidence="1">
    <location>
        <begin position="31"/>
        <end position="528"/>
    </location>
</feature>
<keyword evidence="3" id="KW-1185">Reference proteome</keyword>
<sequence length="528" mass="57045" precursor="true">MTRSKPAYSNCWRCLAAWLACISAACICEAEDRNALGYGANTESSPTIVQQADDLWLGIPSVPEGLAQSTVVSQGGVASESPASAVEQPVVAFPAYAEASSSPSSSPPAITAPASSVASSVTSASQTSVAPFSVGYDGGFVIASQAGINLPVAQYPYSLVINGYGQLRETVFESQGTTPDLNQLQLKRARLVFSGHAFNPDFRYYIQLDGRSSSGDALRILDYYLNYDFGHRHWNLAEKRLGFRTGLYKMPFSMSRGLSGKELQFADRSMASMFFDVNRSLAWGLYGELTPLQMPLTWEVAIFNGLVTGGAETGSSGTLDNNNAFSARVTMSPIGDWETGGLADLTIHERLATRVGVGTAFTQIDRVGTTEFNALRVVDSGAQLSSLLPNAVDHYSVALYAADAGIKYRGASLNLEYYFRNVNGFHGAQLPDLFDHGLWLQGGYILIPEKLEVLARWSRVQGNSGTLGNDQRSSEEIAAGFVRYFKRQNVKLTVDATYLDGAPVNSTALDISQGDIGWLCRTQLQFSF</sequence>
<proteinExistence type="predicted"/>
<dbReference type="AlphaFoldDB" id="A0A518G947"/>
<dbReference type="PROSITE" id="PS51257">
    <property type="entry name" value="PROKAR_LIPOPROTEIN"/>
    <property type="match status" value="1"/>
</dbReference>
<feature type="signal peptide" evidence="1">
    <location>
        <begin position="1"/>
        <end position="30"/>
    </location>
</feature>
<dbReference type="EMBL" id="CP036298">
    <property type="protein sequence ID" value="QDV25125.1"/>
    <property type="molecule type" value="Genomic_DNA"/>
</dbReference>
<keyword evidence="1" id="KW-0732">Signal</keyword>
<name>A0A518G947_9BACT</name>
<protein>
    <submittedName>
        <fullName evidence="2">Phosphate-selective porin O and P</fullName>
    </submittedName>
</protein>
<dbReference type="KEGG" id="ahel:Q31a_34480"/>
<accession>A0A518G947</accession>
<dbReference type="InterPro" id="IPR010870">
    <property type="entry name" value="Porin_O/P"/>
</dbReference>
<evidence type="ECO:0000256" key="1">
    <source>
        <dbReference type="SAM" id="SignalP"/>
    </source>
</evidence>
<evidence type="ECO:0000313" key="2">
    <source>
        <dbReference type="EMBL" id="QDV25125.1"/>
    </source>
</evidence>
<dbReference type="RefSeq" id="WP_197355315.1">
    <property type="nucleotide sequence ID" value="NZ_CP036298.1"/>
</dbReference>
<organism evidence="2 3">
    <name type="scientific">Aureliella helgolandensis</name>
    <dbReference type="NCBI Taxonomy" id="2527968"/>
    <lineage>
        <taxon>Bacteria</taxon>
        <taxon>Pseudomonadati</taxon>
        <taxon>Planctomycetota</taxon>
        <taxon>Planctomycetia</taxon>
        <taxon>Pirellulales</taxon>
        <taxon>Pirellulaceae</taxon>
        <taxon>Aureliella</taxon>
    </lineage>
</organism>
<dbReference type="Pfam" id="PF07396">
    <property type="entry name" value="Porin_O_P"/>
    <property type="match status" value="1"/>
</dbReference>
<evidence type="ECO:0000313" key="3">
    <source>
        <dbReference type="Proteomes" id="UP000318017"/>
    </source>
</evidence>
<reference evidence="2 3" key="1">
    <citation type="submission" date="2019-02" db="EMBL/GenBank/DDBJ databases">
        <title>Deep-cultivation of Planctomycetes and their phenomic and genomic characterization uncovers novel biology.</title>
        <authorList>
            <person name="Wiegand S."/>
            <person name="Jogler M."/>
            <person name="Boedeker C."/>
            <person name="Pinto D."/>
            <person name="Vollmers J."/>
            <person name="Rivas-Marin E."/>
            <person name="Kohn T."/>
            <person name="Peeters S.H."/>
            <person name="Heuer A."/>
            <person name="Rast P."/>
            <person name="Oberbeckmann S."/>
            <person name="Bunk B."/>
            <person name="Jeske O."/>
            <person name="Meyerdierks A."/>
            <person name="Storesund J.E."/>
            <person name="Kallscheuer N."/>
            <person name="Luecker S."/>
            <person name="Lage O.M."/>
            <person name="Pohl T."/>
            <person name="Merkel B.J."/>
            <person name="Hornburger P."/>
            <person name="Mueller R.-W."/>
            <person name="Bruemmer F."/>
            <person name="Labrenz M."/>
            <person name="Spormann A.M."/>
            <person name="Op den Camp H."/>
            <person name="Overmann J."/>
            <person name="Amann R."/>
            <person name="Jetten M.S.M."/>
            <person name="Mascher T."/>
            <person name="Medema M.H."/>
            <person name="Devos D.P."/>
            <person name="Kaster A.-K."/>
            <person name="Ovreas L."/>
            <person name="Rohde M."/>
            <person name="Galperin M.Y."/>
            <person name="Jogler C."/>
        </authorList>
    </citation>
    <scope>NUCLEOTIDE SEQUENCE [LARGE SCALE GENOMIC DNA]</scope>
    <source>
        <strain evidence="2 3">Q31a</strain>
    </source>
</reference>
<dbReference type="SUPFAM" id="SSF56935">
    <property type="entry name" value="Porins"/>
    <property type="match status" value="1"/>
</dbReference>
<dbReference type="Proteomes" id="UP000318017">
    <property type="component" value="Chromosome"/>
</dbReference>
<dbReference type="InterPro" id="IPR023614">
    <property type="entry name" value="Porin_dom_sf"/>
</dbReference>
<gene>
    <name evidence="2" type="ORF">Q31a_34480</name>
</gene>
<dbReference type="Gene3D" id="2.40.160.10">
    <property type="entry name" value="Porin"/>
    <property type="match status" value="1"/>
</dbReference>